<dbReference type="PANTHER" id="PTHR10290:SF3">
    <property type="entry name" value="DNA TOPOISOMERASE 1"/>
    <property type="match status" value="1"/>
</dbReference>
<name>A0A4T0FVD4_9BASI</name>
<feature type="compositionally biased region" description="Polar residues" evidence="8">
    <location>
        <begin position="156"/>
        <end position="170"/>
    </location>
</feature>
<feature type="compositionally biased region" description="Basic and acidic residues" evidence="8">
    <location>
        <begin position="699"/>
        <end position="736"/>
    </location>
</feature>
<accession>A0A4T0FVD4</accession>
<dbReference type="OrthoDB" id="47179at2759"/>
<dbReference type="EC" id="5.6.2.1" evidence="7"/>
<evidence type="ECO:0000256" key="6">
    <source>
        <dbReference type="PROSITE-ProRule" id="PRU01382"/>
    </source>
</evidence>
<dbReference type="InterPro" id="IPR014711">
    <property type="entry name" value="TopoI_cat_a-hlx-sub_euk"/>
</dbReference>
<dbReference type="GO" id="GO:0006265">
    <property type="term" value="P:DNA topological change"/>
    <property type="evidence" value="ECO:0007669"/>
    <property type="project" value="UniProtKB-UniRule"/>
</dbReference>
<dbReference type="Gene3D" id="2.170.11.10">
    <property type="entry name" value="DNA Topoisomerase I, domain 2"/>
    <property type="match status" value="1"/>
</dbReference>
<feature type="domain" description="DNA topoisomerase I eukaryotic-type" evidence="9">
    <location>
        <begin position="371"/>
        <end position="821"/>
    </location>
</feature>
<dbReference type="Pfam" id="PF02919">
    <property type="entry name" value="Topoisom_I_N"/>
    <property type="match status" value="1"/>
</dbReference>
<evidence type="ECO:0000256" key="3">
    <source>
        <dbReference type="ARBA" id="ARBA00023029"/>
    </source>
</evidence>
<dbReference type="Gene3D" id="3.90.15.10">
    <property type="entry name" value="Topoisomerase I, Chain A, domain 3"/>
    <property type="match status" value="1"/>
</dbReference>
<dbReference type="InterPro" id="IPR001631">
    <property type="entry name" value="TopoI"/>
</dbReference>
<dbReference type="SUPFAM" id="SSF56349">
    <property type="entry name" value="DNA breaking-rejoining enzymes"/>
    <property type="match status" value="1"/>
</dbReference>
<reference evidence="10 11" key="1">
    <citation type="submission" date="2019-03" db="EMBL/GenBank/DDBJ databases">
        <title>Sequencing 23 genomes of Wallemia ichthyophaga.</title>
        <authorList>
            <person name="Gostincar C."/>
        </authorList>
    </citation>
    <scope>NUCLEOTIDE SEQUENCE [LARGE SCALE GENOMIC DNA]</scope>
    <source>
        <strain evidence="10 11">EXF-5753</strain>
    </source>
</reference>
<evidence type="ECO:0000313" key="11">
    <source>
        <dbReference type="Proteomes" id="UP000310189"/>
    </source>
</evidence>
<dbReference type="GO" id="GO:0007059">
    <property type="term" value="P:chromosome segregation"/>
    <property type="evidence" value="ECO:0007669"/>
    <property type="project" value="TreeGrafter"/>
</dbReference>
<dbReference type="InterPro" id="IPR014727">
    <property type="entry name" value="TopoI_cat_a/b-sub_euk"/>
</dbReference>
<dbReference type="Pfam" id="PF14370">
    <property type="entry name" value="Topo_C_assoc"/>
    <property type="match status" value="1"/>
</dbReference>
<dbReference type="InterPro" id="IPR013499">
    <property type="entry name" value="TopoI_euk"/>
</dbReference>
<dbReference type="CDD" id="cd00659">
    <property type="entry name" value="Topo_IB_C"/>
    <property type="match status" value="1"/>
</dbReference>
<feature type="compositionally biased region" description="Polar residues" evidence="8">
    <location>
        <begin position="42"/>
        <end position="57"/>
    </location>
</feature>
<comment type="function">
    <text evidence="7">Releases the supercoiling and torsional tension of DNA introduced during the DNA replication and transcription by transiently cleaving and rejoining one strand of the DNA duplex. Introduces a single-strand break via transesterification at the specific target site 5'-[CT]CCTTp site in duplex DNA. The scissile phosphodiester is attacked by the catalytic tyrosine of the enzyme, resulting in the formation of a DNA-(3'-phosphotyrosyl)-enzyme intermediate and the expulsion of a 5'-OH DNA strand. The free DNA strand then undergoes passage around the unbroken strand thus removing DNA supercoils. Finally, in the religation step, the DNA 5'-OH attacks the covalent intermediate to expel the active-site tyrosine and restore the DNA phosphodiester backbone.</text>
</comment>
<keyword evidence="4 6" id="KW-0238">DNA-binding</keyword>
<evidence type="ECO:0000313" key="10">
    <source>
        <dbReference type="EMBL" id="TIA92320.1"/>
    </source>
</evidence>
<evidence type="ECO:0000256" key="7">
    <source>
        <dbReference type="RuleBase" id="RU365101"/>
    </source>
</evidence>
<proteinExistence type="inferred from homology"/>
<dbReference type="Gene3D" id="1.10.132.10">
    <property type="match status" value="1"/>
</dbReference>
<dbReference type="InterPro" id="IPR013034">
    <property type="entry name" value="DNA_topo_DNA_db_N_dom1"/>
</dbReference>
<feature type="active site" description="O-(3'-phospho-DNA)-tyrosine intermediate" evidence="6">
    <location>
        <position position="807"/>
    </location>
</feature>
<dbReference type="InterPro" id="IPR036202">
    <property type="entry name" value="TopoI_DNA-bd_euk_N_sf"/>
</dbReference>
<organism evidence="10 11">
    <name type="scientific">Wallemia hederae</name>
    <dbReference type="NCBI Taxonomy" id="1540922"/>
    <lineage>
        <taxon>Eukaryota</taxon>
        <taxon>Fungi</taxon>
        <taxon>Dikarya</taxon>
        <taxon>Basidiomycota</taxon>
        <taxon>Wallemiomycotina</taxon>
        <taxon>Wallemiomycetes</taxon>
        <taxon>Wallemiales</taxon>
        <taxon>Wallemiaceae</taxon>
        <taxon>Wallemia</taxon>
    </lineage>
</organism>
<comment type="similarity">
    <text evidence="2 6 7">Belongs to the type IB topoisomerase family.</text>
</comment>
<dbReference type="GO" id="GO:0003917">
    <property type="term" value="F:DNA topoisomerase type I (single strand cut, ATP-independent) activity"/>
    <property type="evidence" value="ECO:0007669"/>
    <property type="project" value="UniProtKB-UniRule"/>
</dbReference>
<gene>
    <name evidence="10" type="ORF">E3P99_00636</name>
</gene>
<dbReference type="GO" id="GO:0005694">
    <property type="term" value="C:chromosome"/>
    <property type="evidence" value="ECO:0007669"/>
    <property type="project" value="InterPro"/>
</dbReference>
<dbReference type="InterPro" id="IPR018521">
    <property type="entry name" value="TopoIB_AS"/>
</dbReference>
<keyword evidence="3 6" id="KW-0799">Topoisomerase</keyword>
<dbReference type="CDD" id="cd00660">
    <property type="entry name" value="Topoisomer_IB_N"/>
    <property type="match status" value="1"/>
</dbReference>
<keyword evidence="5 6" id="KW-0413">Isomerase</keyword>
<dbReference type="InterPro" id="IPR051062">
    <property type="entry name" value="Topoisomerase_IB"/>
</dbReference>
<evidence type="ECO:0000259" key="9">
    <source>
        <dbReference type="SMART" id="SM00435"/>
    </source>
</evidence>
<dbReference type="PANTHER" id="PTHR10290">
    <property type="entry name" value="DNA TOPOISOMERASE I"/>
    <property type="match status" value="1"/>
</dbReference>
<dbReference type="FunFam" id="1.10.10.41:FF:000001">
    <property type="entry name" value="DNA topoisomerase I"/>
    <property type="match status" value="1"/>
</dbReference>
<dbReference type="GO" id="GO:0005730">
    <property type="term" value="C:nucleolus"/>
    <property type="evidence" value="ECO:0007669"/>
    <property type="project" value="TreeGrafter"/>
</dbReference>
<dbReference type="Proteomes" id="UP000310189">
    <property type="component" value="Unassembled WGS sequence"/>
</dbReference>
<dbReference type="InterPro" id="IPR011010">
    <property type="entry name" value="DNA_brk_join_enz"/>
</dbReference>
<dbReference type="PROSITE" id="PS00176">
    <property type="entry name" value="TOPO_IB_1"/>
    <property type="match status" value="1"/>
</dbReference>
<evidence type="ECO:0000256" key="5">
    <source>
        <dbReference type="ARBA" id="ARBA00023235"/>
    </source>
</evidence>
<sequence length="848" mass="97370">MSKNLKRTASTENDKKPKKAKQNIGSDSESELSDAPEINGDAQPQTQVKQEASQSPIKNAVDTTETTNNTNDAKDAPKKDEDTHMDEPNEPKSESESDAPKKSTKKSNKDDDDEFGDKPKPKKSRKSAPVKKEESDADDDDEPRKPAKKAPRKSSTSTKNSQKPQKTPASKSLEDTKEGTLLDAVRLQAHYLQNANGDVKEEGEEEEDYKWWAEQGGFGDGTERWTTLEHNGVFFPPEYVPLPKQVRMKYDGKIVELSQEAEEVAGFYAAVLGSDHAADEVFNKNFFHDFLTVLKDHPPLDGTKIKEFSKCDFQPIRDHLDREKEKKKAMTKDEKKQAKEQREEIEKPFTHCLLDGRKEKVGNFRIEPPSLFRGRGAHPKKGKLKLRIKPEQITINIGKDATVPDPPAGTNWGSVQHDNTVTWLATWKENINGAYKYVYLAPGSTLKGQSDMSKFEKARELKNYIGKIRQSYEGDLQNKVMFDRQRATAAYLVDRLALRAGNEKGEDEADTVGCCSLRCEHVMLRPPNLVTFDFLGKDSVRFYQEDIKVEPQVFKNLRIFKKEPKGPQDPIFDRIHTTVLNNYFRNFMKGLSAKVFRTYNASITFQEELKQTPQEGTVAEKLLAFNRANRNVAILCNHQKNVSKNHDAAMDKMGDRLKALKYQRRKLRQMLAQVVDDKDVYKEHPSFKEEESDLEDEWMDAHEENERDKEIERQKKKFERENEKLRSEDQKEMKPGELEDRIKDVEEKWKTITKERRSGKPDVGKKNQTQLVTSMQKIEDRLEAFRVNASNKDEVKDVSLGTSKINYIDPRITVAWCKAYEVPVEKVFAKTLLTKFTWAMETSPEWKF</sequence>
<evidence type="ECO:0000256" key="8">
    <source>
        <dbReference type="SAM" id="MobiDB-lite"/>
    </source>
</evidence>
<comment type="catalytic activity">
    <reaction evidence="1 6 7">
        <text>ATP-independent breakage of single-stranded DNA, followed by passage and rejoining.</text>
        <dbReference type="EC" id="5.6.2.1"/>
    </reaction>
</comment>
<evidence type="ECO:0000256" key="4">
    <source>
        <dbReference type="ARBA" id="ARBA00023125"/>
    </source>
</evidence>
<feature type="region of interest" description="Disordered" evidence="8">
    <location>
        <begin position="684"/>
        <end position="736"/>
    </location>
</feature>
<feature type="compositionally biased region" description="Basic residues" evidence="8">
    <location>
        <begin position="120"/>
        <end position="129"/>
    </location>
</feature>
<dbReference type="Pfam" id="PF01028">
    <property type="entry name" value="Topoisom_I"/>
    <property type="match status" value="1"/>
</dbReference>
<dbReference type="InterPro" id="IPR013500">
    <property type="entry name" value="TopoI_cat_euk"/>
</dbReference>
<dbReference type="InterPro" id="IPR008336">
    <property type="entry name" value="TopoI_DNA-bd_euk"/>
</dbReference>
<feature type="region of interest" description="Disordered" evidence="8">
    <location>
        <begin position="321"/>
        <end position="343"/>
    </location>
</feature>
<evidence type="ECO:0000256" key="2">
    <source>
        <dbReference type="ARBA" id="ARBA00006645"/>
    </source>
</evidence>
<dbReference type="SUPFAM" id="SSF56741">
    <property type="entry name" value="Eukaryotic DNA topoisomerase I, N-terminal DNA-binding fragment"/>
    <property type="match status" value="1"/>
</dbReference>
<dbReference type="InterPro" id="IPR013030">
    <property type="entry name" value="DNA_topo_DNA_db_N_dom2"/>
</dbReference>
<comment type="caution">
    <text evidence="10">The sequence shown here is derived from an EMBL/GenBank/DDBJ whole genome shotgun (WGS) entry which is preliminary data.</text>
</comment>
<dbReference type="Gene3D" id="1.10.10.41">
    <property type="entry name" value="Yeast DNA topoisomerase - domain 1"/>
    <property type="match status" value="1"/>
</dbReference>
<dbReference type="InterPro" id="IPR025834">
    <property type="entry name" value="TopoI_C_dom"/>
</dbReference>
<feature type="region of interest" description="Disordered" evidence="8">
    <location>
        <begin position="1"/>
        <end position="177"/>
    </location>
</feature>
<dbReference type="FunFam" id="2.170.11.10:FF:000001">
    <property type="entry name" value="DNA topoisomerase I"/>
    <property type="match status" value="1"/>
</dbReference>
<dbReference type="PRINTS" id="PR00416">
    <property type="entry name" value="EUTPISMRASEI"/>
</dbReference>
<dbReference type="EMBL" id="SPNW01000007">
    <property type="protein sequence ID" value="TIA92320.1"/>
    <property type="molecule type" value="Genomic_DNA"/>
</dbReference>
<evidence type="ECO:0000256" key="1">
    <source>
        <dbReference type="ARBA" id="ARBA00000213"/>
    </source>
</evidence>
<feature type="compositionally biased region" description="Basic and acidic residues" evidence="8">
    <location>
        <begin position="72"/>
        <end position="101"/>
    </location>
</feature>
<dbReference type="GO" id="GO:0006260">
    <property type="term" value="P:DNA replication"/>
    <property type="evidence" value="ECO:0007669"/>
    <property type="project" value="TreeGrafter"/>
</dbReference>
<dbReference type="GO" id="GO:0003677">
    <property type="term" value="F:DNA binding"/>
    <property type="evidence" value="ECO:0007669"/>
    <property type="project" value="UniProtKB-UniRule"/>
</dbReference>
<dbReference type="AlphaFoldDB" id="A0A4T0FVD4"/>
<dbReference type="SMART" id="SM00435">
    <property type="entry name" value="TOPEUc"/>
    <property type="match status" value="1"/>
</dbReference>
<dbReference type="PROSITE" id="PS52038">
    <property type="entry name" value="TOPO_IB_2"/>
    <property type="match status" value="1"/>
</dbReference>
<keyword evidence="11" id="KW-1185">Reference proteome</keyword>
<protein>
    <recommendedName>
        <fullName evidence="7">DNA topoisomerase I</fullName>
        <ecNumber evidence="7">5.6.2.1</ecNumber>
    </recommendedName>
    <alternativeName>
        <fullName evidence="7">DNA topoisomerase 1</fullName>
    </alternativeName>
</protein>